<accession>A0ABT5LJU4</accession>
<organism evidence="1 2">
    <name type="scientific">Xenorhabdus yunnanensis</name>
    <dbReference type="NCBI Taxonomy" id="3025878"/>
    <lineage>
        <taxon>Bacteria</taxon>
        <taxon>Pseudomonadati</taxon>
        <taxon>Pseudomonadota</taxon>
        <taxon>Gammaproteobacteria</taxon>
        <taxon>Enterobacterales</taxon>
        <taxon>Morganellaceae</taxon>
        <taxon>Xenorhabdus</taxon>
    </lineage>
</organism>
<proteinExistence type="predicted"/>
<evidence type="ECO:0000313" key="1">
    <source>
        <dbReference type="EMBL" id="MDC9591275.1"/>
    </source>
</evidence>
<keyword evidence="2" id="KW-1185">Reference proteome</keyword>
<name>A0ABT5LJU4_9GAMM</name>
<dbReference type="RefSeq" id="WP_273556505.1">
    <property type="nucleotide sequence ID" value="NZ_JAQRFI010000069.1"/>
</dbReference>
<dbReference type="EMBL" id="JAQRFI010000069">
    <property type="protein sequence ID" value="MDC9591275.1"/>
    <property type="molecule type" value="Genomic_DNA"/>
</dbReference>
<protein>
    <submittedName>
        <fullName evidence="1">Uncharacterized protein</fullName>
    </submittedName>
</protein>
<evidence type="ECO:0000313" key="2">
    <source>
        <dbReference type="Proteomes" id="UP001217178"/>
    </source>
</evidence>
<gene>
    <name evidence="1" type="ORF">PSI23_18775</name>
</gene>
<sequence>MRSHIQPVDGCIYSRIKITGHNIGIQKTRQSSGMGYRLDFRKKVPEYKNKHSLTFGQTSAQFDIAICTLFGEHKNVWSPPFLQH</sequence>
<comment type="caution">
    <text evidence="1">The sequence shown here is derived from an EMBL/GenBank/DDBJ whole genome shotgun (WGS) entry which is preliminary data.</text>
</comment>
<dbReference type="Proteomes" id="UP001217178">
    <property type="component" value="Unassembled WGS sequence"/>
</dbReference>
<reference evidence="1 2" key="1">
    <citation type="submission" date="2023-02" db="EMBL/GenBank/DDBJ databases">
        <title>Entomopathogenic bacteria.</title>
        <authorList>
            <person name="Machado R.A."/>
        </authorList>
    </citation>
    <scope>NUCLEOTIDE SEQUENCE [LARGE SCALE GENOMIC DNA]</scope>
    <source>
        <strain evidence="1 2">XENO-10</strain>
    </source>
</reference>